<proteinExistence type="predicted"/>
<evidence type="ECO:0000256" key="1">
    <source>
        <dbReference type="SAM" id="MobiDB-lite"/>
    </source>
</evidence>
<reference evidence="2" key="1">
    <citation type="journal article" date="2021" name="Microb. Physiol.">
        <title>Proteogenomic Insights into the Physiology of Marine, Sulfate-Reducing, Filamentous Desulfonema limicola and Desulfonema magnum.</title>
        <authorList>
            <person name="Schnaars V."/>
            <person name="Wohlbrand L."/>
            <person name="Scheve S."/>
            <person name="Hinrichs C."/>
            <person name="Reinhardt R."/>
            <person name="Rabus R."/>
        </authorList>
    </citation>
    <scope>NUCLEOTIDE SEQUENCE</scope>
    <source>
        <strain evidence="2">5ac10</strain>
    </source>
</reference>
<dbReference type="KEGG" id="dli:dnl_34050"/>
<organism evidence="2 3">
    <name type="scientific">Desulfonema limicola</name>
    <dbReference type="NCBI Taxonomy" id="45656"/>
    <lineage>
        <taxon>Bacteria</taxon>
        <taxon>Pseudomonadati</taxon>
        <taxon>Thermodesulfobacteriota</taxon>
        <taxon>Desulfobacteria</taxon>
        <taxon>Desulfobacterales</taxon>
        <taxon>Desulfococcaceae</taxon>
        <taxon>Desulfonema</taxon>
    </lineage>
</organism>
<accession>A0A975B9K4</accession>
<protein>
    <submittedName>
        <fullName evidence="2">Uncharacterized protein</fullName>
    </submittedName>
</protein>
<evidence type="ECO:0000313" key="2">
    <source>
        <dbReference type="EMBL" id="QTA81080.1"/>
    </source>
</evidence>
<sequence length="44" mass="4841">MTALRAGNRKLSNNPYRKGSKAECEDKQDVILPNLDKGKGGHTK</sequence>
<gene>
    <name evidence="2" type="ORF">dnl_34050</name>
</gene>
<dbReference type="Proteomes" id="UP000663720">
    <property type="component" value="Chromosome"/>
</dbReference>
<feature type="compositionally biased region" description="Basic and acidic residues" evidence="1">
    <location>
        <begin position="20"/>
        <end position="29"/>
    </location>
</feature>
<feature type="region of interest" description="Disordered" evidence="1">
    <location>
        <begin position="1"/>
        <end position="44"/>
    </location>
</feature>
<name>A0A975B9K4_9BACT</name>
<evidence type="ECO:0000313" key="3">
    <source>
        <dbReference type="Proteomes" id="UP000663720"/>
    </source>
</evidence>
<dbReference type="AlphaFoldDB" id="A0A975B9K4"/>
<dbReference type="EMBL" id="CP061799">
    <property type="protein sequence ID" value="QTA81080.1"/>
    <property type="molecule type" value="Genomic_DNA"/>
</dbReference>
<keyword evidence="3" id="KW-1185">Reference proteome</keyword>